<keyword evidence="3" id="KW-1185">Reference proteome</keyword>
<accession>A0ABZ2YLG7</accession>
<gene>
    <name evidence="2" type="ORF">WJU16_17335</name>
</gene>
<reference evidence="3" key="1">
    <citation type="submission" date="2024-03" db="EMBL/GenBank/DDBJ databases">
        <title>Chitinophaga horti sp. nov., isolated from garden soil.</title>
        <authorList>
            <person name="Lee D.S."/>
            <person name="Han D.M."/>
            <person name="Baek J.H."/>
            <person name="Choi D.G."/>
            <person name="Jeon J.H."/>
            <person name="Jeon C.O."/>
        </authorList>
    </citation>
    <scope>NUCLEOTIDE SEQUENCE [LARGE SCALE GENOMIC DNA]</scope>
    <source>
        <strain evidence="3">GPA1</strain>
    </source>
</reference>
<name>A0ABZ2YLG7_9BACT</name>
<organism evidence="2 3">
    <name type="scientific">Chitinophaga pollutisoli</name>
    <dbReference type="NCBI Taxonomy" id="3133966"/>
    <lineage>
        <taxon>Bacteria</taxon>
        <taxon>Pseudomonadati</taxon>
        <taxon>Bacteroidota</taxon>
        <taxon>Chitinophagia</taxon>
        <taxon>Chitinophagales</taxon>
        <taxon>Chitinophagaceae</taxon>
        <taxon>Chitinophaga</taxon>
    </lineage>
</organism>
<dbReference type="Proteomes" id="UP001485459">
    <property type="component" value="Chromosome"/>
</dbReference>
<sequence length="122" mass="14086">MQHRSPCGYRGVQKSNSDEGPRWLENTEKKETIIFKDHPPGGADLPADNSFYFQFRQMPSDAGYPVLSGLYFYRIEGDSILFRNNDQKFYFKMAADGKSFTIGRFFPANGTRLPEKLVFEKQ</sequence>
<dbReference type="RefSeq" id="WP_341834718.1">
    <property type="nucleotide sequence ID" value="NZ_CP149822.1"/>
</dbReference>
<proteinExistence type="predicted"/>
<protein>
    <submittedName>
        <fullName evidence="2">Uncharacterized protein</fullName>
    </submittedName>
</protein>
<evidence type="ECO:0000313" key="3">
    <source>
        <dbReference type="Proteomes" id="UP001485459"/>
    </source>
</evidence>
<feature type="region of interest" description="Disordered" evidence="1">
    <location>
        <begin position="1"/>
        <end position="23"/>
    </location>
</feature>
<dbReference type="EMBL" id="CP149822">
    <property type="protein sequence ID" value="WZN39746.1"/>
    <property type="molecule type" value="Genomic_DNA"/>
</dbReference>
<evidence type="ECO:0000313" key="2">
    <source>
        <dbReference type="EMBL" id="WZN39746.1"/>
    </source>
</evidence>
<evidence type="ECO:0000256" key="1">
    <source>
        <dbReference type="SAM" id="MobiDB-lite"/>
    </source>
</evidence>